<organism evidence="1">
    <name type="scientific">Anguilla anguilla</name>
    <name type="common">European freshwater eel</name>
    <name type="synonym">Muraena anguilla</name>
    <dbReference type="NCBI Taxonomy" id="7936"/>
    <lineage>
        <taxon>Eukaryota</taxon>
        <taxon>Metazoa</taxon>
        <taxon>Chordata</taxon>
        <taxon>Craniata</taxon>
        <taxon>Vertebrata</taxon>
        <taxon>Euteleostomi</taxon>
        <taxon>Actinopterygii</taxon>
        <taxon>Neopterygii</taxon>
        <taxon>Teleostei</taxon>
        <taxon>Anguilliformes</taxon>
        <taxon>Anguillidae</taxon>
        <taxon>Anguilla</taxon>
    </lineage>
</organism>
<accession>A0A0E9URJ8</accession>
<reference evidence="1" key="1">
    <citation type="submission" date="2014-11" db="EMBL/GenBank/DDBJ databases">
        <authorList>
            <person name="Amaro Gonzalez C."/>
        </authorList>
    </citation>
    <scope>NUCLEOTIDE SEQUENCE</scope>
</reference>
<name>A0A0E9URJ8_ANGAN</name>
<protein>
    <submittedName>
        <fullName evidence="1">Uncharacterized protein</fullName>
    </submittedName>
</protein>
<dbReference type="EMBL" id="GBXM01040135">
    <property type="protein sequence ID" value="JAH68442.1"/>
    <property type="molecule type" value="Transcribed_RNA"/>
</dbReference>
<evidence type="ECO:0000313" key="1">
    <source>
        <dbReference type="EMBL" id="JAH68442.1"/>
    </source>
</evidence>
<reference evidence="1" key="2">
    <citation type="journal article" date="2015" name="Fish Shellfish Immunol.">
        <title>Early steps in the European eel (Anguilla anguilla)-Vibrio vulnificus interaction in the gills: Role of the RtxA13 toxin.</title>
        <authorList>
            <person name="Callol A."/>
            <person name="Pajuelo D."/>
            <person name="Ebbesson L."/>
            <person name="Teles M."/>
            <person name="MacKenzie S."/>
            <person name="Amaro C."/>
        </authorList>
    </citation>
    <scope>NUCLEOTIDE SEQUENCE</scope>
</reference>
<sequence length="41" mass="5060">MFSNCIKGHVFEGILSFLKIYFKCNMKLKLKRHFCFVFFFF</sequence>
<proteinExistence type="predicted"/>
<dbReference type="AlphaFoldDB" id="A0A0E9URJ8"/>